<sequence>MKSPTYILKNAYQEHLVEQQYIKHVSKIQNITAKNVQVNQSEQEQMNKIKYYRQQKERTRKFMEQQTKIFRQQSDNVLAKKIISEDSKTRKVHEAKSVKSLIATAQKQQSYEIGLENIRLGKRILHLPSVIKKKEFDKSYAKHEQNMMYASRMRNQNKSKTPSNKLIKDCGPIFTEIPITFKLVVFNKELQNKDQKTECLYCVEVYLKEQLLQRTDSVAFEQFQQLSFKVPMNEQQYEGYQNDPLILKIWKIKNNSELYMGQIFVGFNDQLSEKDLMKRVNDREIWNGFIQL</sequence>
<organism evidence="1 2">
    <name type="scientific">Paramecium sonneborni</name>
    <dbReference type="NCBI Taxonomy" id="65129"/>
    <lineage>
        <taxon>Eukaryota</taxon>
        <taxon>Sar</taxon>
        <taxon>Alveolata</taxon>
        <taxon>Ciliophora</taxon>
        <taxon>Intramacronucleata</taxon>
        <taxon>Oligohymenophorea</taxon>
        <taxon>Peniculida</taxon>
        <taxon>Parameciidae</taxon>
        <taxon>Paramecium</taxon>
    </lineage>
</organism>
<evidence type="ECO:0000313" key="2">
    <source>
        <dbReference type="Proteomes" id="UP000692954"/>
    </source>
</evidence>
<proteinExistence type="predicted"/>
<reference evidence="1" key="1">
    <citation type="submission" date="2021-01" db="EMBL/GenBank/DDBJ databases">
        <authorList>
            <consortium name="Genoscope - CEA"/>
            <person name="William W."/>
        </authorList>
    </citation>
    <scope>NUCLEOTIDE SEQUENCE</scope>
</reference>
<keyword evidence="2" id="KW-1185">Reference proteome</keyword>
<dbReference type="Proteomes" id="UP000692954">
    <property type="component" value="Unassembled WGS sequence"/>
</dbReference>
<dbReference type="OrthoDB" id="287633at2759"/>
<evidence type="ECO:0000313" key="1">
    <source>
        <dbReference type="EMBL" id="CAD8063704.1"/>
    </source>
</evidence>
<comment type="caution">
    <text evidence="1">The sequence shown here is derived from an EMBL/GenBank/DDBJ whole genome shotgun (WGS) entry which is preliminary data.</text>
</comment>
<protein>
    <submittedName>
        <fullName evidence="1">Uncharacterized protein</fullName>
    </submittedName>
</protein>
<dbReference type="EMBL" id="CAJJDN010000018">
    <property type="protein sequence ID" value="CAD8063704.1"/>
    <property type="molecule type" value="Genomic_DNA"/>
</dbReference>
<name>A0A8S1LLN9_9CILI</name>
<accession>A0A8S1LLN9</accession>
<gene>
    <name evidence="1" type="ORF">PSON_ATCC_30995.1.T0180125</name>
</gene>
<dbReference type="AlphaFoldDB" id="A0A8S1LLN9"/>